<evidence type="ECO:0000313" key="2">
    <source>
        <dbReference type="EMBL" id="KAK2160113.1"/>
    </source>
</evidence>
<dbReference type="InterPro" id="IPR012337">
    <property type="entry name" value="RNaseH-like_sf"/>
</dbReference>
<dbReference type="AlphaFoldDB" id="A0AAD9JVJ1"/>
<proteinExistence type="predicted"/>
<evidence type="ECO:0008006" key="4">
    <source>
        <dbReference type="Google" id="ProtNLM"/>
    </source>
</evidence>
<organism evidence="2 3">
    <name type="scientific">Paralvinella palmiformis</name>
    <dbReference type="NCBI Taxonomy" id="53620"/>
    <lineage>
        <taxon>Eukaryota</taxon>
        <taxon>Metazoa</taxon>
        <taxon>Spiralia</taxon>
        <taxon>Lophotrochozoa</taxon>
        <taxon>Annelida</taxon>
        <taxon>Polychaeta</taxon>
        <taxon>Sedentaria</taxon>
        <taxon>Canalipalpata</taxon>
        <taxon>Terebellida</taxon>
        <taxon>Terebelliformia</taxon>
        <taxon>Alvinellidae</taxon>
        <taxon>Paralvinella</taxon>
    </lineage>
</organism>
<feature type="region of interest" description="Disordered" evidence="1">
    <location>
        <begin position="246"/>
        <end position="266"/>
    </location>
</feature>
<keyword evidence="3" id="KW-1185">Reference proteome</keyword>
<sequence length="266" mass="28780">MLACTRFHGSHTADAIAKQFATTSATFDLTNKVSRIVKNNATNKLKAFSQPGFEAVDDASQSTSEDSCNDDDDGVATTASDDALFDYVNEHVSCFAHTLQLVIKDCLKQAAAINKVLATASAIVSHVRKSIHATDMLEDHTRLQTANATRWNSQMAMAFESAIHCVQGGRVVTGEFIPQAVAVGHGLIVNSAQKRLRKYEEHDAFQTASVLDLRFKLNWCNESESQILRAAIIAKATSVSGVFPDSGLQSTDEQSPPKSVVAFSFP</sequence>
<protein>
    <recommendedName>
        <fullName evidence="4">Transposase</fullName>
    </recommendedName>
</protein>
<feature type="compositionally biased region" description="Polar residues" evidence="1">
    <location>
        <begin position="247"/>
        <end position="257"/>
    </location>
</feature>
<name>A0AAD9JVJ1_9ANNE</name>
<gene>
    <name evidence="2" type="ORF">LSH36_140g05001</name>
</gene>
<comment type="caution">
    <text evidence="2">The sequence shown here is derived from an EMBL/GenBank/DDBJ whole genome shotgun (WGS) entry which is preliminary data.</text>
</comment>
<dbReference type="Proteomes" id="UP001208570">
    <property type="component" value="Unassembled WGS sequence"/>
</dbReference>
<dbReference type="SUPFAM" id="SSF53098">
    <property type="entry name" value="Ribonuclease H-like"/>
    <property type="match status" value="1"/>
</dbReference>
<dbReference type="EMBL" id="JAODUP010000140">
    <property type="protein sequence ID" value="KAK2160113.1"/>
    <property type="molecule type" value="Genomic_DNA"/>
</dbReference>
<reference evidence="2" key="1">
    <citation type="journal article" date="2023" name="Mol. Biol. Evol.">
        <title>Third-Generation Sequencing Reveals the Adaptive Role of the Epigenome in Three Deep-Sea Polychaetes.</title>
        <authorList>
            <person name="Perez M."/>
            <person name="Aroh O."/>
            <person name="Sun Y."/>
            <person name="Lan Y."/>
            <person name="Juniper S.K."/>
            <person name="Young C.R."/>
            <person name="Angers B."/>
            <person name="Qian P.Y."/>
        </authorList>
    </citation>
    <scope>NUCLEOTIDE SEQUENCE</scope>
    <source>
        <strain evidence="2">P08H-3</strain>
    </source>
</reference>
<accession>A0AAD9JVJ1</accession>
<evidence type="ECO:0000313" key="3">
    <source>
        <dbReference type="Proteomes" id="UP001208570"/>
    </source>
</evidence>
<evidence type="ECO:0000256" key="1">
    <source>
        <dbReference type="SAM" id="MobiDB-lite"/>
    </source>
</evidence>